<reference evidence="2 3" key="1">
    <citation type="journal article" date="2019" name="Int. J. Syst. Evol. Microbiol.">
        <title>The Global Catalogue of Microorganisms (GCM) 10K type strain sequencing project: providing services to taxonomists for standard genome sequencing and annotation.</title>
        <authorList>
            <consortium name="The Broad Institute Genomics Platform"/>
            <consortium name="The Broad Institute Genome Sequencing Center for Infectious Disease"/>
            <person name="Wu L."/>
            <person name="Ma J."/>
        </authorList>
    </citation>
    <scope>NUCLEOTIDE SEQUENCE [LARGE SCALE GENOMIC DNA]</scope>
    <source>
        <strain evidence="2 3">JCM 12393</strain>
    </source>
</reference>
<sequence>MGIGVCDADPLEAVTLALMPADLQVGNQGSHYFNQKTRPCSGQDGTGHLSRVPPSQGPCADRTFTSPTATPPCLTVAPATRYHLAHLGLRSLTDRRSCLAVTT</sequence>
<gene>
    <name evidence="2" type="ORF">GCM10009639_70930</name>
</gene>
<name>A0ABN1YLC0_9ACTN</name>
<protein>
    <submittedName>
        <fullName evidence="2">Uncharacterized protein</fullName>
    </submittedName>
</protein>
<comment type="caution">
    <text evidence="2">The sequence shown here is derived from an EMBL/GenBank/DDBJ whole genome shotgun (WGS) entry which is preliminary data.</text>
</comment>
<dbReference type="Proteomes" id="UP001499863">
    <property type="component" value="Unassembled WGS sequence"/>
</dbReference>
<accession>A0ABN1YLC0</accession>
<keyword evidence="3" id="KW-1185">Reference proteome</keyword>
<evidence type="ECO:0000313" key="2">
    <source>
        <dbReference type="EMBL" id="GAA1416735.1"/>
    </source>
</evidence>
<evidence type="ECO:0000256" key="1">
    <source>
        <dbReference type="SAM" id="MobiDB-lite"/>
    </source>
</evidence>
<organism evidence="2 3">
    <name type="scientific">Kitasatospora putterlickiae</name>
    <dbReference type="NCBI Taxonomy" id="221725"/>
    <lineage>
        <taxon>Bacteria</taxon>
        <taxon>Bacillati</taxon>
        <taxon>Actinomycetota</taxon>
        <taxon>Actinomycetes</taxon>
        <taxon>Kitasatosporales</taxon>
        <taxon>Streptomycetaceae</taxon>
        <taxon>Kitasatospora</taxon>
    </lineage>
</organism>
<proteinExistence type="predicted"/>
<evidence type="ECO:0000313" key="3">
    <source>
        <dbReference type="Proteomes" id="UP001499863"/>
    </source>
</evidence>
<dbReference type="EMBL" id="BAAAKJ010000572">
    <property type="protein sequence ID" value="GAA1416735.1"/>
    <property type="molecule type" value="Genomic_DNA"/>
</dbReference>
<feature type="region of interest" description="Disordered" evidence="1">
    <location>
        <begin position="34"/>
        <end position="64"/>
    </location>
</feature>